<feature type="binding site" evidence="8">
    <location>
        <position position="272"/>
    </location>
    <ligand>
        <name>ATP</name>
        <dbReference type="ChEBI" id="CHEBI:30616"/>
    </ligand>
</feature>
<dbReference type="RefSeq" id="WP_111419300.1">
    <property type="nucleotide sequence ID" value="NZ_NPEX01000067.1"/>
</dbReference>
<proteinExistence type="inferred from homology"/>
<feature type="binding site" evidence="8">
    <location>
        <position position="103"/>
    </location>
    <ligand>
        <name>ATP</name>
        <dbReference type="ChEBI" id="CHEBI:30616"/>
    </ligand>
</feature>
<dbReference type="EC" id="2.7.7.-" evidence="8"/>
<dbReference type="GO" id="GO:0005524">
    <property type="term" value="F:ATP binding"/>
    <property type="evidence" value="ECO:0007669"/>
    <property type="project" value="UniProtKB-UniRule"/>
</dbReference>
<keyword evidence="6 8" id="KW-0067">ATP-binding</keyword>
<organism evidence="10 11">
    <name type="scientific">Rhodoplanes roseus</name>
    <dbReference type="NCBI Taxonomy" id="29409"/>
    <lineage>
        <taxon>Bacteria</taxon>
        <taxon>Pseudomonadati</taxon>
        <taxon>Pseudomonadota</taxon>
        <taxon>Alphaproteobacteria</taxon>
        <taxon>Hyphomicrobiales</taxon>
        <taxon>Nitrobacteraceae</taxon>
        <taxon>Rhodoplanes</taxon>
    </lineage>
</organism>
<dbReference type="GO" id="GO:0000287">
    <property type="term" value="F:magnesium ion binding"/>
    <property type="evidence" value="ECO:0007669"/>
    <property type="project" value="UniProtKB-UniRule"/>
</dbReference>
<comment type="catalytic activity">
    <reaction evidence="8">
        <text>L-threonyl-[protein] + ATP = 3-O-(5'-adenylyl)-L-threonyl-[protein] + diphosphate</text>
        <dbReference type="Rhea" id="RHEA:54292"/>
        <dbReference type="Rhea" id="RHEA-COMP:11060"/>
        <dbReference type="Rhea" id="RHEA-COMP:13847"/>
        <dbReference type="ChEBI" id="CHEBI:30013"/>
        <dbReference type="ChEBI" id="CHEBI:30616"/>
        <dbReference type="ChEBI" id="CHEBI:33019"/>
        <dbReference type="ChEBI" id="CHEBI:138113"/>
        <dbReference type="EC" id="2.7.7.108"/>
    </reaction>
</comment>
<keyword evidence="8" id="KW-0464">Manganese</keyword>
<comment type="catalytic activity">
    <reaction evidence="8">
        <text>L-seryl-[protein] + UTP = O-(5'-uridylyl)-L-seryl-[protein] + diphosphate</text>
        <dbReference type="Rhea" id="RHEA:64604"/>
        <dbReference type="Rhea" id="RHEA-COMP:9863"/>
        <dbReference type="Rhea" id="RHEA-COMP:16635"/>
        <dbReference type="ChEBI" id="CHEBI:29999"/>
        <dbReference type="ChEBI" id="CHEBI:33019"/>
        <dbReference type="ChEBI" id="CHEBI:46398"/>
        <dbReference type="ChEBI" id="CHEBI:156051"/>
    </reaction>
</comment>
<evidence type="ECO:0000256" key="5">
    <source>
        <dbReference type="ARBA" id="ARBA00022741"/>
    </source>
</evidence>
<dbReference type="OrthoDB" id="9776281at2"/>
<comment type="similarity">
    <text evidence="1 8">Belongs to the SELO family.</text>
</comment>
<feature type="binding site" evidence="8">
    <location>
        <position position="186"/>
    </location>
    <ligand>
        <name>ATP</name>
        <dbReference type="ChEBI" id="CHEBI:30616"/>
    </ligand>
</feature>
<feature type="binding site" evidence="8">
    <location>
        <position position="136"/>
    </location>
    <ligand>
        <name>ATP</name>
        <dbReference type="ChEBI" id="CHEBI:30616"/>
    </ligand>
</feature>
<keyword evidence="3 8" id="KW-0548">Nucleotidyltransferase</keyword>
<evidence type="ECO:0000256" key="9">
    <source>
        <dbReference type="SAM" id="MobiDB-lite"/>
    </source>
</evidence>
<comment type="catalytic activity">
    <reaction evidence="8">
        <text>L-seryl-[protein] + ATP = 3-O-(5'-adenylyl)-L-seryl-[protein] + diphosphate</text>
        <dbReference type="Rhea" id="RHEA:58120"/>
        <dbReference type="Rhea" id="RHEA-COMP:9863"/>
        <dbReference type="Rhea" id="RHEA-COMP:15073"/>
        <dbReference type="ChEBI" id="CHEBI:29999"/>
        <dbReference type="ChEBI" id="CHEBI:30616"/>
        <dbReference type="ChEBI" id="CHEBI:33019"/>
        <dbReference type="ChEBI" id="CHEBI:142516"/>
        <dbReference type="EC" id="2.7.7.108"/>
    </reaction>
</comment>
<evidence type="ECO:0000256" key="3">
    <source>
        <dbReference type="ARBA" id="ARBA00022695"/>
    </source>
</evidence>
<evidence type="ECO:0000256" key="1">
    <source>
        <dbReference type="ARBA" id="ARBA00009747"/>
    </source>
</evidence>
<dbReference type="PANTHER" id="PTHR32057:SF14">
    <property type="entry name" value="PROTEIN ADENYLYLTRANSFERASE SELO, MITOCHONDRIAL"/>
    <property type="match status" value="1"/>
</dbReference>
<dbReference type="HAMAP" id="MF_00692">
    <property type="entry name" value="SelO"/>
    <property type="match status" value="1"/>
</dbReference>
<feature type="binding site" evidence="8">
    <location>
        <position position="135"/>
    </location>
    <ligand>
        <name>ATP</name>
        <dbReference type="ChEBI" id="CHEBI:30616"/>
    </ligand>
</feature>
<evidence type="ECO:0000313" key="11">
    <source>
        <dbReference type="Proteomes" id="UP000249130"/>
    </source>
</evidence>
<evidence type="ECO:0000256" key="4">
    <source>
        <dbReference type="ARBA" id="ARBA00022723"/>
    </source>
</evidence>
<dbReference type="PANTHER" id="PTHR32057">
    <property type="entry name" value="PROTEIN ADENYLYLTRANSFERASE SELO, MITOCHONDRIAL"/>
    <property type="match status" value="1"/>
</dbReference>
<comment type="function">
    <text evidence="8">Nucleotidyltransferase involved in the post-translational modification of proteins. It can catalyze the addition of adenosine monophosphate (AMP) or uridine monophosphate (UMP) to a protein, resulting in modifications known as AMPylation and UMPylation.</text>
</comment>
<feature type="active site" description="Proton acceptor" evidence="8">
    <location>
        <position position="262"/>
    </location>
</feature>
<dbReference type="EC" id="2.7.7.108" evidence="8"/>
<reference evidence="10 11" key="1">
    <citation type="submission" date="2017-07" db="EMBL/GenBank/DDBJ databases">
        <title>Draft Genome Sequences of Select Purple Nonsulfur Bacteria.</title>
        <authorList>
            <person name="Lasarre B."/>
            <person name="Mckinlay J.B."/>
        </authorList>
    </citation>
    <scope>NUCLEOTIDE SEQUENCE [LARGE SCALE GENOMIC DNA]</scope>
    <source>
        <strain evidence="10 11">DSM 5909</strain>
    </source>
</reference>
<evidence type="ECO:0000313" key="10">
    <source>
        <dbReference type="EMBL" id="RAI43873.1"/>
    </source>
</evidence>
<comment type="catalytic activity">
    <reaction evidence="8">
        <text>L-tyrosyl-[protein] + ATP = O-(5'-adenylyl)-L-tyrosyl-[protein] + diphosphate</text>
        <dbReference type="Rhea" id="RHEA:54288"/>
        <dbReference type="Rhea" id="RHEA-COMP:10136"/>
        <dbReference type="Rhea" id="RHEA-COMP:13846"/>
        <dbReference type="ChEBI" id="CHEBI:30616"/>
        <dbReference type="ChEBI" id="CHEBI:33019"/>
        <dbReference type="ChEBI" id="CHEBI:46858"/>
        <dbReference type="ChEBI" id="CHEBI:83624"/>
        <dbReference type="EC" id="2.7.7.108"/>
    </reaction>
</comment>
<feature type="binding site" evidence="8">
    <location>
        <position position="193"/>
    </location>
    <ligand>
        <name>ATP</name>
        <dbReference type="ChEBI" id="CHEBI:30616"/>
    </ligand>
</feature>
<dbReference type="InterPro" id="IPR003846">
    <property type="entry name" value="SelO"/>
</dbReference>
<evidence type="ECO:0000256" key="6">
    <source>
        <dbReference type="ARBA" id="ARBA00022840"/>
    </source>
</evidence>
<name>A0A327L212_9BRAD</name>
<accession>A0A327L212</accession>
<keyword evidence="11" id="KW-1185">Reference proteome</keyword>
<dbReference type="Proteomes" id="UP000249130">
    <property type="component" value="Unassembled WGS sequence"/>
</dbReference>
<feature type="binding site" evidence="8">
    <location>
        <position position="102"/>
    </location>
    <ligand>
        <name>ATP</name>
        <dbReference type="ChEBI" id="CHEBI:30616"/>
    </ligand>
</feature>
<keyword evidence="4 8" id="KW-0479">Metal-binding</keyword>
<evidence type="ECO:0000256" key="7">
    <source>
        <dbReference type="ARBA" id="ARBA00022842"/>
    </source>
</evidence>
<protein>
    <recommendedName>
        <fullName evidence="8">Protein nucleotidyltransferase YdiU</fullName>
        <ecNumber evidence="8">2.7.7.-</ecNumber>
    </recommendedName>
    <alternativeName>
        <fullName evidence="8">Protein adenylyltransferase YdiU</fullName>
        <ecNumber evidence="8">2.7.7.108</ecNumber>
    </alternativeName>
    <alternativeName>
        <fullName evidence="8">Protein uridylyltransferase YdiU</fullName>
        <ecNumber evidence="8">2.7.7.-</ecNumber>
    </alternativeName>
</protein>
<comment type="catalytic activity">
    <reaction evidence="8">
        <text>L-tyrosyl-[protein] + UTP = O-(5'-uridylyl)-L-tyrosyl-[protein] + diphosphate</text>
        <dbReference type="Rhea" id="RHEA:83887"/>
        <dbReference type="Rhea" id="RHEA-COMP:10136"/>
        <dbReference type="Rhea" id="RHEA-COMP:20238"/>
        <dbReference type="ChEBI" id="CHEBI:33019"/>
        <dbReference type="ChEBI" id="CHEBI:46398"/>
        <dbReference type="ChEBI" id="CHEBI:46858"/>
        <dbReference type="ChEBI" id="CHEBI:90602"/>
    </reaction>
</comment>
<evidence type="ECO:0000256" key="2">
    <source>
        <dbReference type="ARBA" id="ARBA00022679"/>
    </source>
</evidence>
<keyword evidence="7 8" id="KW-0460">Magnesium</keyword>
<dbReference type="GO" id="GO:0030145">
    <property type="term" value="F:manganese ion binding"/>
    <property type="evidence" value="ECO:0007669"/>
    <property type="project" value="UniProtKB-UniRule"/>
</dbReference>
<feature type="binding site" evidence="8">
    <location>
        <position position="263"/>
    </location>
    <ligand>
        <name>Mg(2+)</name>
        <dbReference type="ChEBI" id="CHEBI:18420"/>
    </ligand>
</feature>
<comment type="cofactor">
    <cofactor evidence="8">
        <name>Mg(2+)</name>
        <dbReference type="ChEBI" id="CHEBI:18420"/>
    </cofactor>
    <cofactor evidence="8">
        <name>Mn(2+)</name>
        <dbReference type="ChEBI" id="CHEBI:29035"/>
    </cofactor>
</comment>
<sequence length="503" mass="54919">MTPTELARSEAAEAVPIPFDNTFARLPDAFYERVSPAAASAPKLLHANAALARRLRIDPAFLESPRGIAVLSGNDLTPGAEPIAQAYAGHQFGHFVPQLGDGRAILLGEVVDLDGKRFDIQLKGSGRTRFSRGGDGRAAVGPVVREYIVSEAMAALGIPTTRSLAAVLTGDTVMREQPLPGGVLTRVASSHLRVGTFQYFAARGDVDSLRILADYAIARHYPEAREATDPYHVFYDAVVAALARLTARWLLVGFVHGVLNTDNTAISGETIDYGPCAFLDAYHPAKVFSSIDHVGRYAFAHQPAVIKWNLARFAEALLPLIADGADAAIEAANASIARFDEHFNEAYVTGMRQKLGLASQMDGDADLAADLLRRMAENQADFTSTFRSLGEAAADPGRDADVRGRFANPSAFDEWAERWRERLSQDDRPPELRRRSMLAVNPMFIPRNHRIEAVIRAAEAGRFEPFHELVHVLARPYDDQPAYADYASPPTPDEEVRQTFCGT</sequence>
<comment type="catalytic activity">
    <reaction evidence="8">
        <text>L-histidyl-[protein] + UTP = N(tele)-(5'-uridylyl)-L-histidyl-[protein] + diphosphate</text>
        <dbReference type="Rhea" id="RHEA:83891"/>
        <dbReference type="Rhea" id="RHEA-COMP:9745"/>
        <dbReference type="Rhea" id="RHEA-COMP:20239"/>
        <dbReference type="ChEBI" id="CHEBI:29979"/>
        <dbReference type="ChEBI" id="CHEBI:33019"/>
        <dbReference type="ChEBI" id="CHEBI:46398"/>
        <dbReference type="ChEBI" id="CHEBI:233474"/>
    </reaction>
</comment>
<dbReference type="Pfam" id="PF02696">
    <property type="entry name" value="SelO"/>
    <property type="match status" value="1"/>
</dbReference>
<dbReference type="EMBL" id="NPEX01000067">
    <property type="protein sequence ID" value="RAI43873.1"/>
    <property type="molecule type" value="Genomic_DNA"/>
</dbReference>
<feature type="region of interest" description="Disordered" evidence="9">
    <location>
        <begin position="483"/>
        <end position="503"/>
    </location>
</feature>
<comment type="caution">
    <text evidence="10">The sequence shown here is derived from an EMBL/GenBank/DDBJ whole genome shotgun (WGS) entry which is preliminary data.</text>
</comment>
<dbReference type="NCBIfam" id="NF000658">
    <property type="entry name" value="PRK00029.1"/>
    <property type="match status" value="1"/>
</dbReference>
<evidence type="ECO:0000256" key="8">
    <source>
        <dbReference type="HAMAP-Rule" id="MF_00692"/>
    </source>
</evidence>
<keyword evidence="5 8" id="KW-0547">Nucleotide-binding</keyword>
<keyword evidence="2 8" id="KW-0808">Transferase</keyword>
<feature type="binding site" evidence="8">
    <location>
        <position position="100"/>
    </location>
    <ligand>
        <name>ATP</name>
        <dbReference type="ChEBI" id="CHEBI:30616"/>
    </ligand>
</feature>
<feature type="binding site" evidence="8">
    <location>
        <position position="123"/>
    </location>
    <ligand>
        <name>ATP</name>
        <dbReference type="ChEBI" id="CHEBI:30616"/>
    </ligand>
</feature>
<gene>
    <name evidence="8" type="primary">ydiU</name>
    <name evidence="8" type="synonym">selO</name>
    <name evidence="10" type="ORF">CH341_12145</name>
</gene>
<dbReference type="AlphaFoldDB" id="A0A327L212"/>
<dbReference type="GO" id="GO:0070733">
    <property type="term" value="F:AMPylase activity"/>
    <property type="evidence" value="ECO:0007669"/>
    <property type="project" value="UniProtKB-EC"/>
</dbReference>
<feature type="binding site" evidence="8">
    <location>
        <position position="272"/>
    </location>
    <ligand>
        <name>Mg(2+)</name>
        <dbReference type="ChEBI" id="CHEBI:18420"/>
    </ligand>
</feature>